<dbReference type="HOGENOM" id="CLU_853017_0_0_1"/>
<dbReference type="PROSITE" id="PS00028">
    <property type="entry name" value="ZINC_FINGER_C2H2_1"/>
    <property type="match status" value="1"/>
</dbReference>
<accession>A0A0C2WKA6</accession>
<protein>
    <recommendedName>
        <fullName evidence="1">C2H2-type domain-containing protein</fullName>
    </recommendedName>
</protein>
<gene>
    <name evidence="2" type="ORF">M408DRAFT_330378</name>
</gene>
<organism evidence="2 3">
    <name type="scientific">Serendipita vermifera MAFF 305830</name>
    <dbReference type="NCBI Taxonomy" id="933852"/>
    <lineage>
        <taxon>Eukaryota</taxon>
        <taxon>Fungi</taxon>
        <taxon>Dikarya</taxon>
        <taxon>Basidiomycota</taxon>
        <taxon>Agaricomycotina</taxon>
        <taxon>Agaricomycetes</taxon>
        <taxon>Sebacinales</taxon>
        <taxon>Serendipitaceae</taxon>
        <taxon>Serendipita</taxon>
    </lineage>
</organism>
<dbReference type="EMBL" id="KN824303">
    <property type="protein sequence ID" value="KIM26773.1"/>
    <property type="molecule type" value="Genomic_DNA"/>
</dbReference>
<evidence type="ECO:0000313" key="3">
    <source>
        <dbReference type="Proteomes" id="UP000054097"/>
    </source>
</evidence>
<evidence type="ECO:0000313" key="2">
    <source>
        <dbReference type="EMBL" id="KIM26773.1"/>
    </source>
</evidence>
<dbReference type="OrthoDB" id="654211at2759"/>
<feature type="domain" description="C2H2-type" evidence="1">
    <location>
        <begin position="237"/>
        <end position="258"/>
    </location>
</feature>
<dbReference type="Proteomes" id="UP000054097">
    <property type="component" value="Unassembled WGS sequence"/>
</dbReference>
<dbReference type="AlphaFoldDB" id="A0A0C2WKA6"/>
<name>A0A0C2WKA6_SERVB</name>
<reference evidence="2 3" key="1">
    <citation type="submission" date="2014-04" db="EMBL/GenBank/DDBJ databases">
        <authorList>
            <consortium name="DOE Joint Genome Institute"/>
            <person name="Kuo A."/>
            <person name="Zuccaro A."/>
            <person name="Kohler A."/>
            <person name="Nagy L.G."/>
            <person name="Floudas D."/>
            <person name="Copeland A."/>
            <person name="Barry K.W."/>
            <person name="Cichocki N."/>
            <person name="Veneault-Fourrey C."/>
            <person name="LaButti K."/>
            <person name="Lindquist E.A."/>
            <person name="Lipzen A."/>
            <person name="Lundell T."/>
            <person name="Morin E."/>
            <person name="Murat C."/>
            <person name="Sun H."/>
            <person name="Tunlid A."/>
            <person name="Henrissat B."/>
            <person name="Grigoriev I.V."/>
            <person name="Hibbett D.S."/>
            <person name="Martin F."/>
            <person name="Nordberg H.P."/>
            <person name="Cantor M.N."/>
            <person name="Hua S.X."/>
        </authorList>
    </citation>
    <scope>NUCLEOTIDE SEQUENCE [LARGE SCALE GENOMIC DNA]</scope>
    <source>
        <strain evidence="2 3">MAFF 305830</strain>
    </source>
</reference>
<proteinExistence type="predicted"/>
<keyword evidence="3" id="KW-1185">Reference proteome</keyword>
<dbReference type="Gene3D" id="3.30.160.60">
    <property type="entry name" value="Classic Zinc Finger"/>
    <property type="match status" value="1"/>
</dbReference>
<dbReference type="InterPro" id="IPR013087">
    <property type="entry name" value="Znf_C2H2_type"/>
</dbReference>
<evidence type="ECO:0000259" key="1">
    <source>
        <dbReference type="PROSITE" id="PS00028"/>
    </source>
</evidence>
<sequence>MEVPPNYLLEPYRPVDAKESDTLGSLDPGYWAVSIDGHTGPFRPNMQPALLHETAANSYYCRSIGYTCFAQSDMPAHLCSKYLPDDSGSNSVESPWPTSQQLSDTAVTVQLGLEHELTRPTRTQHPNGAMFTGGQMMEERPWPEPNTNTGVERPINASPLLVEDHPYLGGPTSSSIQTPPSLIVAASVPTTPKEEPIKTCPCAHTIPEEHDRSNNDGNRVAEESLPILRINHGAWKCALCGKELRRKQRAVMHYWNKHGDVRVSCRGRCGSAGCQKSFTSQEGLDKHLDPVLVECSSCGRILLKKNILRHKERHCHFGELVFVKNQ</sequence>
<reference evidence="3" key="2">
    <citation type="submission" date="2015-01" db="EMBL/GenBank/DDBJ databases">
        <title>Evolutionary Origins and Diversification of the Mycorrhizal Mutualists.</title>
        <authorList>
            <consortium name="DOE Joint Genome Institute"/>
            <consortium name="Mycorrhizal Genomics Consortium"/>
            <person name="Kohler A."/>
            <person name="Kuo A."/>
            <person name="Nagy L.G."/>
            <person name="Floudas D."/>
            <person name="Copeland A."/>
            <person name="Barry K.W."/>
            <person name="Cichocki N."/>
            <person name="Veneault-Fourrey C."/>
            <person name="LaButti K."/>
            <person name="Lindquist E.A."/>
            <person name="Lipzen A."/>
            <person name="Lundell T."/>
            <person name="Morin E."/>
            <person name="Murat C."/>
            <person name="Riley R."/>
            <person name="Ohm R."/>
            <person name="Sun H."/>
            <person name="Tunlid A."/>
            <person name="Henrissat B."/>
            <person name="Grigoriev I.V."/>
            <person name="Hibbett D.S."/>
            <person name="Martin F."/>
        </authorList>
    </citation>
    <scope>NUCLEOTIDE SEQUENCE [LARGE SCALE GENOMIC DNA]</scope>
    <source>
        <strain evidence="3">MAFF 305830</strain>
    </source>
</reference>